<evidence type="ECO:0000313" key="2">
    <source>
        <dbReference type="EMBL" id="GAA2496181.1"/>
    </source>
</evidence>
<organism evidence="2 3">
    <name type="scientific">Terrabacter carboxydivorans</name>
    <dbReference type="NCBI Taxonomy" id="619730"/>
    <lineage>
        <taxon>Bacteria</taxon>
        <taxon>Bacillati</taxon>
        <taxon>Actinomycetota</taxon>
        <taxon>Actinomycetes</taxon>
        <taxon>Micrococcales</taxon>
        <taxon>Intrasporangiaceae</taxon>
        <taxon>Terrabacter</taxon>
    </lineage>
</organism>
<keyword evidence="1" id="KW-0472">Membrane</keyword>
<protein>
    <submittedName>
        <fullName evidence="2">Uncharacterized protein</fullName>
    </submittedName>
</protein>
<dbReference type="RefSeq" id="WP_344256630.1">
    <property type="nucleotide sequence ID" value="NZ_BAAARE010000020.1"/>
</dbReference>
<sequence>MTSDPPPYAWLEDPTRPYGPVGVRTTMVLGGVLAGIGLFSLSYAVFVGPDARPARSVAGIALLTGSRRR</sequence>
<evidence type="ECO:0000313" key="3">
    <source>
        <dbReference type="Proteomes" id="UP001500730"/>
    </source>
</evidence>
<reference evidence="3" key="1">
    <citation type="journal article" date="2019" name="Int. J. Syst. Evol. Microbiol.">
        <title>The Global Catalogue of Microorganisms (GCM) 10K type strain sequencing project: providing services to taxonomists for standard genome sequencing and annotation.</title>
        <authorList>
            <consortium name="The Broad Institute Genomics Platform"/>
            <consortium name="The Broad Institute Genome Sequencing Center for Infectious Disease"/>
            <person name="Wu L."/>
            <person name="Ma J."/>
        </authorList>
    </citation>
    <scope>NUCLEOTIDE SEQUENCE [LARGE SCALE GENOMIC DNA]</scope>
    <source>
        <strain evidence="3">JCM 16259</strain>
    </source>
</reference>
<keyword evidence="1" id="KW-1133">Transmembrane helix</keyword>
<name>A0ABP5ZDE5_9MICO</name>
<evidence type="ECO:0000256" key="1">
    <source>
        <dbReference type="SAM" id="Phobius"/>
    </source>
</evidence>
<accession>A0ABP5ZDE5</accession>
<keyword evidence="1" id="KW-0812">Transmembrane</keyword>
<proteinExistence type="predicted"/>
<keyword evidence="3" id="KW-1185">Reference proteome</keyword>
<gene>
    <name evidence="2" type="ORF">GCM10009858_37940</name>
</gene>
<comment type="caution">
    <text evidence="2">The sequence shown here is derived from an EMBL/GenBank/DDBJ whole genome shotgun (WGS) entry which is preliminary data.</text>
</comment>
<dbReference type="EMBL" id="BAAARE010000020">
    <property type="protein sequence ID" value="GAA2496181.1"/>
    <property type="molecule type" value="Genomic_DNA"/>
</dbReference>
<feature type="transmembrane region" description="Helical" evidence="1">
    <location>
        <begin position="27"/>
        <end position="46"/>
    </location>
</feature>
<dbReference type="Proteomes" id="UP001500730">
    <property type="component" value="Unassembled WGS sequence"/>
</dbReference>